<protein>
    <recommendedName>
        <fullName evidence="4">Lipoprotein</fullName>
    </recommendedName>
</protein>
<comment type="caution">
    <text evidence="2">The sequence shown here is derived from an EMBL/GenBank/DDBJ whole genome shotgun (WGS) entry which is preliminary data.</text>
</comment>
<keyword evidence="3" id="KW-1185">Reference proteome</keyword>
<evidence type="ECO:0000313" key="2">
    <source>
        <dbReference type="EMBL" id="RLJ60423.1"/>
    </source>
</evidence>
<accession>A0A497X640</accession>
<proteinExistence type="predicted"/>
<dbReference type="AlphaFoldDB" id="A0A497X640"/>
<name>A0A497X640_9RHOB</name>
<dbReference type="Proteomes" id="UP000269157">
    <property type="component" value="Unassembled WGS sequence"/>
</dbReference>
<organism evidence="2 3">
    <name type="scientific">Litoreibacter meonggei</name>
    <dbReference type="NCBI Taxonomy" id="1049199"/>
    <lineage>
        <taxon>Bacteria</taxon>
        <taxon>Pseudomonadati</taxon>
        <taxon>Pseudomonadota</taxon>
        <taxon>Alphaproteobacteria</taxon>
        <taxon>Rhodobacterales</taxon>
        <taxon>Roseobacteraceae</taxon>
        <taxon>Litoreibacter</taxon>
    </lineage>
</organism>
<dbReference type="RefSeq" id="WP_121021584.1">
    <property type="nucleotide sequence ID" value="NZ_RCCE01000001.1"/>
</dbReference>
<evidence type="ECO:0000256" key="1">
    <source>
        <dbReference type="SAM" id="SignalP"/>
    </source>
</evidence>
<reference evidence="2 3" key="1">
    <citation type="submission" date="2018-10" db="EMBL/GenBank/DDBJ databases">
        <title>Genomic Encyclopedia of Archaeal and Bacterial Type Strains, Phase II (KMG-II): from individual species to whole genera.</title>
        <authorList>
            <person name="Goeker M."/>
        </authorList>
    </citation>
    <scope>NUCLEOTIDE SEQUENCE [LARGE SCALE GENOMIC DNA]</scope>
    <source>
        <strain evidence="2 3">DSM 29466</strain>
    </source>
</reference>
<dbReference type="PROSITE" id="PS51257">
    <property type="entry name" value="PROKAR_LIPOPROTEIN"/>
    <property type="match status" value="1"/>
</dbReference>
<evidence type="ECO:0008006" key="4">
    <source>
        <dbReference type="Google" id="ProtNLM"/>
    </source>
</evidence>
<keyword evidence="1" id="KW-0732">Signal</keyword>
<feature type="chain" id="PRO_5019775830" description="Lipoprotein" evidence="1">
    <location>
        <begin position="20"/>
        <end position="64"/>
    </location>
</feature>
<sequence length="64" mass="6324">MRRIAAAALALALAGCAMPQDEVVVVEPVMAEPMAAEAGAPKAKIEDCVPGEDDGIGGTGCAVD</sequence>
<evidence type="ECO:0000313" key="3">
    <source>
        <dbReference type="Proteomes" id="UP000269157"/>
    </source>
</evidence>
<dbReference type="EMBL" id="RCCE01000001">
    <property type="protein sequence ID" value="RLJ60423.1"/>
    <property type="molecule type" value="Genomic_DNA"/>
</dbReference>
<gene>
    <name evidence="2" type="ORF">BCF46_0623</name>
</gene>
<feature type="signal peptide" evidence="1">
    <location>
        <begin position="1"/>
        <end position="19"/>
    </location>
</feature>